<dbReference type="PANTHER" id="PTHR40761:SF1">
    <property type="entry name" value="CONSERVED INTEGRAL MEMBRANE ALANINE VALINE AND LEUCINE RICH PROTEIN-RELATED"/>
    <property type="match status" value="1"/>
</dbReference>
<feature type="transmembrane region" description="Helical" evidence="1">
    <location>
        <begin position="125"/>
        <end position="143"/>
    </location>
</feature>
<dbReference type="NCBIfam" id="NF038012">
    <property type="entry name" value="DMT_1"/>
    <property type="match status" value="1"/>
</dbReference>
<proteinExistence type="predicted"/>
<name>A0A5Q5BIX9_MYCSS</name>
<keyword evidence="1" id="KW-0472">Membrane</keyword>
<feature type="transmembrane region" description="Helical" evidence="1">
    <location>
        <begin position="155"/>
        <end position="173"/>
    </location>
</feature>
<gene>
    <name evidence="2" type="ordered locus">Mmcs_2160</name>
</gene>
<evidence type="ECO:0000313" key="2">
    <source>
        <dbReference type="EMBL" id="ABG08268.1"/>
    </source>
</evidence>
<sequence>MDRSAWPSEPLKAIETGRPGVCAHLRRAGLRDHPPSGHAHARYDDEEIAMARADIAALLALGAAFFIAIGDVIHQRSAHEVTDEAVGHLQLFLQLLRDRQWWLGSTVAALGFGLQAAALGLGSVLLVQALLVTSLLFALPINARLTGRRVTRWEWLWAALLAGAVAVIVTVGNPTAGQARASWETWMVVLAVLVPALVVCVVGARIWSGPPSAVLLALVSGALWGVFAVLTKGVVDRLDDGLWAVLQMPELYALAAVAVAGTAWQQASFRSGALTASLPTMTVTEPVVASVLGVAVLGETMRPGESGWFTLVVAAAAMVLATAALARGEAAGAEAQASVAH</sequence>
<evidence type="ECO:0000256" key="1">
    <source>
        <dbReference type="SAM" id="Phobius"/>
    </source>
</evidence>
<organism evidence="2">
    <name type="scientific">Mycobacterium sp. (strain MCS)</name>
    <dbReference type="NCBI Taxonomy" id="164756"/>
    <lineage>
        <taxon>Bacteria</taxon>
        <taxon>Bacillati</taxon>
        <taxon>Actinomycetota</taxon>
        <taxon>Actinomycetes</taxon>
        <taxon>Mycobacteriales</taxon>
        <taxon>Mycobacteriaceae</taxon>
        <taxon>Mycobacterium</taxon>
    </lineage>
</organism>
<feature type="transmembrane region" description="Helical" evidence="1">
    <location>
        <begin position="214"/>
        <end position="235"/>
    </location>
</feature>
<dbReference type="KEGG" id="mmc:Mmcs_2160"/>
<feature type="transmembrane region" description="Helical" evidence="1">
    <location>
        <begin position="308"/>
        <end position="326"/>
    </location>
</feature>
<keyword evidence="1" id="KW-1133">Transmembrane helix</keyword>
<feature type="transmembrane region" description="Helical" evidence="1">
    <location>
        <begin position="55"/>
        <end position="73"/>
    </location>
</feature>
<keyword evidence="1" id="KW-0812">Transmembrane</keyword>
<feature type="transmembrane region" description="Helical" evidence="1">
    <location>
        <begin position="241"/>
        <end position="264"/>
    </location>
</feature>
<protein>
    <recommendedName>
        <fullName evidence="3">DMT family transporter</fullName>
    </recommendedName>
</protein>
<feature type="transmembrane region" description="Helical" evidence="1">
    <location>
        <begin position="276"/>
        <end position="296"/>
    </location>
</feature>
<dbReference type="AlphaFoldDB" id="A0A5Q5BIX9"/>
<feature type="transmembrane region" description="Helical" evidence="1">
    <location>
        <begin position="101"/>
        <end position="119"/>
    </location>
</feature>
<evidence type="ECO:0008006" key="3">
    <source>
        <dbReference type="Google" id="ProtNLM"/>
    </source>
</evidence>
<accession>A0A5Q5BIX9</accession>
<reference evidence="2" key="1">
    <citation type="submission" date="2006-06" db="EMBL/GenBank/DDBJ databases">
        <title>Complete sequence of chromosome of Mycobacterium sp. MCS.</title>
        <authorList>
            <consortium name="US DOE Joint Genome Institute"/>
            <person name="Copeland A."/>
            <person name="Lucas S."/>
            <person name="Lapidus A."/>
            <person name="Barry K."/>
            <person name="Detter J.C."/>
            <person name="Glavina del Rio T."/>
            <person name="Hammon N."/>
            <person name="Israni S."/>
            <person name="Dalin E."/>
            <person name="Tice H."/>
            <person name="Pitluck S."/>
            <person name="Martinez M."/>
            <person name="Schmutz J."/>
            <person name="Larimer F."/>
            <person name="Land M."/>
            <person name="Hauser L."/>
            <person name="Kyrpides N."/>
            <person name="Kim E."/>
            <person name="Miller C.D."/>
            <person name="Hughes J.E."/>
            <person name="Anderson A.J."/>
            <person name="Sims R.C."/>
            <person name="Richardson P."/>
        </authorList>
    </citation>
    <scope>NUCLEOTIDE SEQUENCE [LARGE SCALE GENOMIC DNA]</scope>
    <source>
        <strain evidence="2">MCS</strain>
    </source>
</reference>
<dbReference type="EMBL" id="CP000384">
    <property type="protein sequence ID" value="ABG08268.1"/>
    <property type="molecule type" value="Genomic_DNA"/>
</dbReference>
<feature type="transmembrane region" description="Helical" evidence="1">
    <location>
        <begin position="185"/>
        <end position="207"/>
    </location>
</feature>
<dbReference type="PANTHER" id="PTHR40761">
    <property type="entry name" value="CONSERVED INTEGRAL MEMBRANE ALANINE VALINE AND LEUCINE RICH PROTEIN-RELATED"/>
    <property type="match status" value="1"/>
</dbReference>